<dbReference type="KEGG" id="dbr:Deba_2653"/>
<dbReference type="AlphaFoldDB" id="E1QKB4"/>
<reference evidence="2 3" key="1">
    <citation type="journal article" date="2010" name="Stand. Genomic Sci.">
        <title>Complete genome sequence of Desulfarculus baarsii type strain (2st14).</title>
        <authorList>
            <person name="Sun H."/>
            <person name="Spring S."/>
            <person name="Lapidus A."/>
            <person name="Davenport K."/>
            <person name="Del Rio T.G."/>
            <person name="Tice H."/>
            <person name="Nolan M."/>
            <person name="Copeland A."/>
            <person name="Cheng J.F."/>
            <person name="Lucas S."/>
            <person name="Tapia R."/>
            <person name="Goodwin L."/>
            <person name="Pitluck S."/>
            <person name="Ivanova N."/>
            <person name="Pagani I."/>
            <person name="Mavromatis K."/>
            <person name="Ovchinnikova G."/>
            <person name="Pati A."/>
            <person name="Chen A."/>
            <person name="Palaniappan K."/>
            <person name="Hauser L."/>
            <person name="Chang Y.J."/>
            <person name="Jeffries C.D."/>
            <person name="Detter J.C."/>
            <person name="Han C."/>
            <person name="Rohde M."/>
            <person name="Brambilla E."/>
            <person name="Goker M."/>
            <person name="Woyke T."/>
            <person name="Bristow J."/>
            <person name="Eisen J.A."/>
            <person name="Markowitz V."/>
            <person name="Hugenholtz P."/>
            <person name="Kyrpides N.C."/>
            <person name="Klenk H.P."/>
            <person name="Land M."/>
        </authorList>
    </citation>
    <scope>NUCLEOTIDE SEQUENCE [LARGE SCALE GENOMIC DNA]</scope>
    <source>
        <strain evidence="3">ATCC 33931 / DSM 2075 / LMG 7858 / VKM B-1802 / 2st14</strain>
    </source>
</reference>
<dbReference type="PROSITE" id="PS51257">
    <property type="entry name" value="PROKAR_LIPOPROTEIN"/>
    <property type="match status" value="1"/>
</dbReference>
<keyword evidence="1" id="KW-0732">Signal</keyword>
<evidence type="ECO:0008006" key="4">
    <source>
        <dbReference type="Google" id="ProtNLM"/>
    </source>
</evidence>
<protein>
    <recommendedName>
        <fullName evidence="4">Lipoprotein</fullName>
    </recommendedName>
</protein>
<feature type="signal peptide" evidence="1">
    <location>
        <begin position="1"/>
        <end position="25"/>
    </location>
</feature>
<dbReference type="Proteomes" id="UP000009047">
    <property type="component" value="Chromosome"/>
</dbReference>
<gene>
    <name evidence="2" type="ordered locus">Deba_2653</name>
</gene>
<evidence type="ECO:0000313" key="3">
    <source>
        <dbReference type="Proteomes" id="UP000009047"/>
    </source>
</evidence>
<evidence type="ECO:0000313" key="2">
    <source>
        <dbReference type="EMBL" id="ADK86007.1"/>
    </source>
</evidence>
<dbReference type="STRING" id="644282.Deba_2653"/>
<evidence type="ECO:0000256" key="1">
    <source>
        <dbReference type="SAM" id="SignalP"/>
    </source>
</evidence>
<dbReference type="EMBL" id="CP002085">
    <property type="protein sequence ID" value="ADK86007.1"/>
    <property type="molecule type" value="Genomic_DNA"/>
</dbReference>
<dbReference type="RefSeq" id="WP_013259446.1">
    <property type="nucleotide sequence ID" value="NC_014365.1"/>
</dbReference>
<dbReference type="HOGENOM" id="CLU_2011556_0_0_7"/>
<name>E1QKB4_DESB2</name>
<feature type="chain" id="PRO_5003150170" description="Lipoprotein" evidence="1">
    <location>
        <begin position="26"/>
        <end position="123"/>
    </location>
</feature>
<keyword evidence="3" id="KW-1185">Reference proteome</keyword>
<organism evidence="2 3">
    <name type="scientific">Desulfarculus baarsii (strain ATCC 33931 / DSM 2075 / LMG 7858 / VKM B-1802 / 2st14)</name>
    <dbReference type="NCBI Taxonomy" id="644282"/>
    <lineage>
        <taxon>Bacteria</taxon>
        <taxon>Pseudomonadati</taxon>
        <taxon>Thermodesulfobacteriota</taxon>
        <taxon>Desulfarculia</taxon>
        <taxon>Desulfarculales</taxon>
        <taxon>Desulfarculaceae</taxon>
        <taxon>Desulfarculus</taxon>
    </lineage>
</organism>
<accession>E1QKB4</accession>
<proteinExistence type="predicted"/>
<sequence length="123" mass="13480">MAPIKSLLTALVLVLALGAACQAQAIDEQKAKRIVTDYLAVALKFPQGYKAIAWSKLVAHPYGGAYQCSIRHRYSFTLGFDKAGREIKAVADQVFSIDYNGYVVGAESLRPSATHPRTNPWRP</sequence>